<keyword evidence="5" id="KW-0539">Nucleus</keyword>
<keyword evidence="2" id="KW-0597">Phosphoprotein</keyword>
<dbReference type="PANTHER" id="PTHR15263">
    <property type="entry name" value="I-KAPPA-B-LIKE PROTEIN IKBL"/>
    <property type="match status" value="1"/>
</dbReference>
<reference evidence="7" key="1">
    <citation type="journal article" date="2021" name="Nat. Commun.">
        <title>Genetic determinants of endophytism in the Arabidopsis root mycobiome.</title>
        <authorList>
            <person name="Mesny F."/>
            <person name="Miyauchi S."/>
            <person name="Thiergart T."/>
            <person name="Pickel B."/>
            <person name="Atanasova L."/>
            <person name="Karlsson M."/>
            <person name="Huettel B."/>
            <person name="Barry K.W."/>
            <person name="Haridas S."/>
            <person name="Chen C."/>
            <person name="Bauer D."/>
            <person name="Andreopoulos W."/>
            <person name="Pangilinan J."/>
            <person name="LaButti K."/>
            <person name="Riley R."/>
            <person name="Lipzen A."/>
            <person name="Clum A."/>
            <person name="Drula E."/>
            <person name="Henrissat B."/>
            <person name="Kohler A."/>
            <person name="Grigoriev I.V."/>
            <person name="Martin F.M."/>
            <person name="Hacquard S."/>
        </authorList>
    </citation>
    <scope>NUCLEOTIDE SEQUENCE</scope>
    <source>
        <strain evidence="7">MPI-CAGE-AT-0016</strain>
    </source>
</reference>
<evidence type="ECO:0000256" key="2">
    <source>
        <dbReference type="ARBA" id="ARBA00022553"/>
    </source>
</evidence>
<evidence type="ECO:0000256" key="5">
    <source>
        <dbReference type="ARBA" id="ARBA00023242"/>
    </source>
</evidence>
<keyword evidence="4" id="KW-0040">ANK repeat</keyword>
<dbReference type="GO" id="GO:0005634">
    <property type="term" value="C:nucleus"/>
    <property type="evidence" value="ECO:0007669"/>
    <property type="project" value="UniProtKB-SubCell"/>
</dbReference>
<feature type="compositionally biased region" description="Basic and acidic residues" evidence="6">
    <location>
        <begin position="40"/>
        <end position="89"/>
    </location>
</feature>
<dbReference type="PANTHER" id="PTHR15263:SF1">
    <property type="entry name" value="NF-KAPPA-B INHIBITOR-LIKE PROTEIN 1"/>
    <property type="match status" value="1"/>
</dbReference>
<evidence type="ECO:0008006" key="9">
    <source>
        <dbReference type="Google" id="ProtNLM"/>
    </source>
</evidence>
<name>A0A8K0TCA9_9PEZI</name>
<organism evidence="7 8">
    <name type="scientific">Plectosphaerella cucumerina</name>
    <dbReference type="NCBI Taxonomy" id="40658"/>
    <lineage>
        <taxon>Eukaryota</taxon>
        <taxon>Fungi</taxon>
        <taxon>Dikarya</taxon>
        <taxon>Ascomycota</taxon>
        <taxon>Pezizomycotina</taxon>
        <taxon>Sordariomycetes</taxon>
        <taxon>Hypocreomycetidae</taxon>
        <taxon>Glomerellales</taxon>
        <taxon>Plectosphaerellaceae</taxon>
        <taxon>Plectosphaerella</taxon>
    </lineage>
</organism>
<feature type="compositionally biased region" description="Polar residues" evidence="6">
    <location>
        <begin position="15"/>
        <end position="25"/>
    </location>
</feature>
<evidence type="ECO:0000256" key="6">
    <source>
        <dbReference type="SAM" id="MobiDB-lite"/>
    </source>
</evidence>
<dbReference type="Proteomes" id="UP000813385">
    <property type="component" value="Unassembled WGS sequence"/>
</dbReference>
<proteinExistence type="predicted"/>
<evidence type="ECO:0000313" key="8">
    <source>
        <dbReference type="Proteomes" id="UP000813385"/>
    </source>
</evidence>
<feature type="compositionally biased region" description="Basic residues" evidence="6">
    <location>
        <begin position="90"/>
        <end position="103"/>
    </location>
</feature>
<evidence type="ECO:0000313" key="7">
    <source>
        <dbReference type="EMBL" id="KAH7354347.1"/>
    </source>
</evidence>
<protein>
    <recommendedName>
        <fullName evidence="9">NF-kappa-B inhibitor-like protein 1</fullName>
    </recommendedName>
</protein>
<gene>
    <name evidence="7" type="ORF">B0T11DRAFT_288479</name>
</gene>
<evidence type="ECO:0000256" key="3">
    <source>
        <dbReference type="ARBA" id="ARBA00022737"/>
    </source>
</evidence>
<dbReference type="AlphaFoldDB" id="A0A8K0TCA9"/>
<comment type="subcellular location">
    <subcellularLocation>
        <location evidence="1">Nucleus</location>
    </subcellularLocation>
</comment>
<dbReference type="EMBL" id="JAGPXD010000005">
    <property type="protein sequence ID" value="KAH7354347.1"/>
    <property type="molecule type" value="Genomic_DNA"/>
</dbReference>
<dbReference type="GO" id="GO:0043124">
    <property type="term" value="P:negative regulation of canonical NF-kappaB signal transduction"/>
    <property type="evidence" value="ECO:0007669"/>
    <property type="project" value="InterPro"/>
</dbReference>
<evidence type="ECO:0000256" key="1">
    <source>
        <dbReference type="ARBA" id="ARBA00004123"/>
    </source>
</evidence>
<keyword evidence="8" id="KW-1185">Reference proteome</keyword>
<accession>A0A8K0TCA9</accession>
<sequence>MTSRTTSPRRRHILSSINPETNDAKSSSSKRRRTSRSPSGRHDTEETESRRSRRKDDGEATSDRGQDGDGKDKKRDYGDEQRSDDEWRPRSTKFRFKKRSHRDRPKEPSTSSRSHRSRRRHHRSRSPTPTNPHEPRALSPDTAFRESLFDAMADDEGAAYWEGVYGQPVHVYASEATGPTGELEQMNDEEYATYVRRRMWEKTHEGMLEEQATRREARKKEKEEAERLKREARRDERVRRELEESLRRGEERRGRKARKARWEGYLAGWKAWDARETEELPWPTEDGRREGVRDGEAVRRFFVDGLEGEDKAARLREERVRWHPDKIQARAEGGKVDNEVLADVTAVFQVVDGLWGEYRR</sequence>
<feature type="compositionally biased region" description="Basic residues" evidence="6">
    <location>
        <begin position="113"/>
        <end position="125"/>
    </location>
</feature>
<keyword evidence="3" id="KW-0677">Repeat</keyword>
<evidence type="ECO:0000256" key="4">
    <source>
        <dbReference type="ARBA" id="ARBA00023043"/>
    </source>
</evidence>
<comment type="caution">
    <text evidence="7">The sequence shown here is derived from an EMBL/GenBank/DDBJ whole genome shotgun (WGS) entry which is preliminary data.</text>
</comment>
<feature type="region of interest" description="Disordered" evidence="6">
    <location>
        <begin position="1"/>
        <end position="146"/>
    </location>
</feature>
<dbReference type="InterPro" id="IPR038753">
    <property type="entry name" value="NFKBIL1"/>
</dbReference>
<dbReference type="OrthoDB" id="412109at2759"/>
<feature type="region of interest" description="Disordered" evidence="6">
    <location>
        <begin position="205"/>
        <end position="250"/>
    </location>
</feature>